<accession>A0A081CYM8</accession>
<dbReference type="EMBL" id="BBJU01000020">
    <property type="protein sequence ID" value="GAK71774.1"/>
    <property type="molecule type" value="Genomic_DNA"/>
</dbReference>
<proteinExistence type="predicted"/>
<dbReference type="SUPFAM" id="SSF51182">
    <property type="entry name" value="RmlC-like cupins"/>
    <property type="match status" value="1"/>
</dbReference>
<sequence>MCVHFVLHVTSEDNLSFHSYSVNSVMSKYSARPPAIPTTLLDDDVVRIIRWDFEPGADTGHHTHGLGYVVVPMTDCHFLIEEEDGSRHVDVAQGMPYRREAGVSHNVVNAGSEPMSFIEIEYK</sequence>
<dbReference type="eggNOG" id="COG1917">
    <property type="taxonomic scope" value="Bacteria"/>
</dbReference>
<organism evidence="1 2">
    <name type="scientific">Agrobacterium rubi TR3 = NBRC 13261</name>
    <dbReference type="NCBI Taxonomy" id="1368415"/>
    <lineage>
        <taxon>Bacteria</taxon>
        <taxon>Pseudomonadati</taxon>
        <taxon>Pseudomonadota</taxon>
        <taxon>Alphaproteobacteria</taxon>
        <taxon>Hyphomicrobiales</taxon>
        <taxon>Rhizobiaceae</taxon>
        <taxon>Rhizobium/Agrobacterium group</taxon>
        <taxon>Agrobacterium</taxon>
    </lineage>
</organism>
<comment type="caution">
    <text evidence="1">The sequence shown here is derived from an EMBL/GenBank/DDBJ whole genome shotgun (WGS) entry which is preliminary data.</text>
</comment>
<dbReference type="InterPro" id="IPR011051">
    <property type="entry name" value="RmlC_Cupin_sf"/>
</dbReference>
<evidence type="ECO:0000313" key="2">
    <source>
        <dbReference type="Proteomes" id="UP000028701"/>
    </source>
</evidence>
<evidence type="ECO:0008006" key="3">
    <source>
        <dbReference type="Google" id="ProtNLM"/>
    </source>
</evidence>
<evidence type="ECO:0000313" key="1">
    <source>
        <dbReference type="EMBL" id="GAK71774.1"/>
    </source>
</evidence>
<dbReference type="Gene3D" id="2.60.120.10">
    <property type="entry name" value="Jelly Rolls"/>
    <property type="match status" value="1"/>
</dbReference>
<dbReference type="InterPro" id="IPR014710">
    <property type="entry name" value="RmlC-like_jellyroll"/>
</dbReference>
<reference evidence="1 2" key="1">
    <citation type="submission" date="2014-08" db="EMBL/GenBank/DDBJ databases">
        <title>Whole genome shotgun sequence of Rhizobium rubi NBRC 13261.</title>
        <authorList>
            <person name="Katano-Makiyama Y."/>
            <person name="Hosoyama A."/>
            <person name="Hashimoto M."/>
            <person name="Hosoyama Y."/>
            <person name="Noguchi M."/>
            <person name="Tsuchikane K."/>
            <person name="Uohara A."/>
            <person name="Ohji S."/>
            <person name="Ichikawa N."/>
            <person name="Kimura A."/>
            <person name="Yamazoe A."/>
            <person name="Fujita N."/>
        </authorList>
    </citation>
    <scope>NUCLEOTIDE SEQUENCE [LARGE SCALE GENOMIC DNA]</scope>
    <source>
        <strain evidence="1 2">NBRC 13261</strain>
    </source>
</reference>
<dbReference type="AlphaFoldDB" id="A0A081CYM8"/>
<protein>
    <recommendedName>
        <fullName evidence="3">Cupin 2 conserved barrel domain-containing protein</fullName>
    </recommendedName>
</protein>
<name>A0A081CYM8_9HYPH</name>
<dbReference type="Proteomes" id="UP000028701">
    <property type="component" value="Unassembled WGS sequence"/>
</dbReference>
<gene>
    <name evidence="1" type="ORF">RRU01S_20_00350</name>
</gene>